<evidence type="ECO:0000313" key="1">
    <source>
        <dbReference type="EMBL" id="KAJ6393929.1"/>
    </source>
</evidence>
<gene>
    <name evidence="1" type="ORF">OIU77_023213</name>
</gene>
<name>A0ABQ9C4V6_9ROSI</name>
<comment type="caution">
    <text evidence="1">The sequence shown here is derived from an EMBL/GenBank/DDBJ whole genome shotgun (WGS) entry which is preliminary data.</text>
</comment>
<sequence length="119" mass="13301">MQKITEMELVDVAVIDPSEMMGCIDSRQRQNPEAGAAKSTFLGRQFPHYPINTDTSTPPPFDPAEHIKVSSVYELDHTKLPPSSPDQLYKSRVVMVNGKDQNGSFSEISKHLFSKILPQ</sequence>
<keyword evidence="2" id="KW-1185">Reference proteome</keyword>
<dbReference type="Proteomes" id="UP001141253">
    <property type="component" value="Chromosome 1"/>
</dbReference>
<evidence type="ECO:0000313" key="2">
    <source>
        <dbReference type="Proteomes" id="UP001141253"/>
    </source>
</evidence>
<reference evidence="1" key="1">
    <citation type="submission" date="2022-10" db="EMBL/GenBank/DDBJ databases">
        <authorList>
            <person name="Hyden B.L."/>
            <person name="Feng K."/>
            <person name="Yates T."/>
            <person name="Jawdy S."/>
            <person name="Smart L.B."/>
            <person name="Muchero W."/>
        </authorList>
    </citation>
    <scope>NUCLEOTIDE SEQUENCE</scope>
    <source>
        <tissue evidence="1">Shoot tip</tissue>
    </source>
</reference>
<reference evidence="1" key="2">
    <citation type="journal article" date="2023" name="Int. J. Mol. Sci.">
        <title>De Novo Assembly and Annotation of 11 Diverse Shrub Willow (Salix) Genomes Reveals Novel Gene Organization in Sex-Linked Regions.</title>
        <authorList>
            <person name="Hyden B."/>
            <person name="Feng K."/>
            <person name="Yates T.B."/>
            <person name="Jawdy S."/>
            <person name="Cereghino C."/>
            <person name="Smart L.B."/>
            <person name="Muchero W."/>
        </authorList>
    </citation>
    <scope>NUCLEOTIDE SEQUENCE</scope>
    <source>
        <tissue evidence="1">Shoot tip</tissue>
    </source>
</reference>
<dbReference type="EMBL" id="JAPFFI010000005">
    <property type="protein sequence ID" value="KAJ6393929.1"/>
    <property type="molecule type" value="Genomic_DNA"/>
</dbReference>
<protein>
    <submittedName>
        <fullName evidence="1">Uncharacterized protein</fullName>
    </submittedName>
</protein>
<accession>A0ABQ9C4V6</accession>
<proteinExistence type="predicted"/>
<organism evidence="1 2">
    <name type="scientific">Salix suchowensis</name>
    <dbReference type="NCBI Taxonomy" id="1278906"/>
    <lineage>
        <taxon>Eukaryota</taxon>
        <taxon>Viridiplantae</taxon>
        <taxon>Streptophyta</taxon>
        <taxon>Embryophyta</taxon>
        <taxon>Tracheophyta</taxon>
        <taxon>Spermatophyta</taxon>
        <taxon>Magnoliopsida</taxon>
        <taxon>eudicotyledons</taxon>
        <taxon>Gunneridae</taxon>
        <taxon>Pentapetalae</taxon>
        <taxon>rosids</taxon>
        <taxon>fabids</taxon>
        <taxon>Malpighiales</taxon>
        <taxon>Salicaceae</taxon>
        <taxon>Saliceae</taxon>
        <taxon>Salix</taxon>
    </lineage>
</organism>